<dbReference type="PANTHER" id="PTHR34301:SF8">
    <property type="entry name" value="ATPASE DOMAIN-CONTAINING PROTEIN"/>
    <property type="match status" value="1"/>
</dbReference>
<dbReference type="RefSeq" id="WP_378279793.1">
    <property type="nucleotide sequence ID" value="NZ_JBHSON010000003.1"/>
</dbReference>
<dbReference type="SUPFAM" id="SSF52540">
    <property type="entry name" value="P-loop containing nucleoside triphosphate hydrolases"/>
    <property type="match status" value="1"/>
</dbReference>
<dbReference type="SUPFAM" id="SSF48452">
    <property type="entry name" value="TPR-like"/>
    <property type="match status" value="1"/>
</dbReference>
<evidence type="ECO:0000259" key="2">
    <source>
        <dbReference type="Pfam" id="PF13191"/>
    </source>
</evidence>
<evidence type="ECO:0000313" key="3">
    <source>
        <dbReference type="EMBL" id="MFC5744537.1"/>
    </source>
</evidence>
<dbReference type="Gene3D" id="1.25.40.10">
    <property type="entry name" value="Tetratricopeptide repeat domain"/>
    <property type="match status" value="1"/>
</dbReference>
<feature type="region of interest" description="Disordered" evidence="1">
    <location>
        <begin position="307"/>
        <end position="389"/>
    </location>
</feature>
<dbReference type="EMBL" id="JBHSON010000003">
    <property type="protein sequence ID" value="MFC5744537.1"/>
    <property type="molecule type" value="Genomic_DNA"/>
</dbReference>
<feature type="compositionally biased region" description="Pro residues" evidence="1">
    <location>
        <begin position="330"/>
        <end position="348"/>
    </location>
</feature>
<dbReference type="Gene3D" id="3.40.50.300">
    <property type="entry name" value="P-loop containing nucleotide triphosphate hydrolases"/>
    <property type="match status" value="1"/>
</dbReference>
<dbReference type="InterPro" id="IPR011990">
    <property type="entry name" value="TPR-like_helical_dom_sf"/>
</dbReference>
<dbReference type="InterPro" id="IPR027417">
    <property type="entry name" value="P-loop_NTPase"/>
</dbReference>
<dbReference type="Proteomes" id="UP001596074">
    <property type="component" value="Unassembled WGS sequence"/>
</dbReference>
<feature type="compositionally biased region" description="Low complexity" evidence="1">
    <location>
        <begin position="349"/>
        <end position="374"/>
    </location>
</feature>
<comment type="caution">
    <text evidence="3">The sequence shown here is derived from an EMBL/GenBank/DDBJ whole genome shotgun (WGS) entry which is preliminary data.</text>
</comment>
<evidence type="ECO:0000313" key="4">
    <source>
        <dbReference type="Proteomes" id="UP001596074"/>
    </source>
</evidence>
<sequence length="1482" mass="165327">MHLIGGRSTRGRLEAIDADSLVLVTEKGPSLLLATSIEQIELADASVAVAAPPPAVPAAARAPAPPPEPEPVVLSADWERLPEEFAVDAEQAELTAPVFARDTAIPLSYGIVQEVDGHLNRVRNRLASSSTLNEPGRAIQAIRDLVTASGRCGYAPAAHLAALLLLERSGTEASRRQAAEWMAGAARYGGRYAWDLAVLRMRAGEHEAAAAVLGDALRLSPAQQADDQPLGLFLALVLDVGDLSLPASVLAAARTGAAERAVAVRAGLYLVWRLATDRAYDLEPLLYKTGPDADDLARVLDALEPGAAERYRPEAQAPRGGVAPRVPARPGMPVPPPGPGRTPAPPAPSETAARLVPEPESARPAPAASRPGSAEETEDETAISPKDPRLHVFAARRQLDLGRFADALKIAQRALADHPEHAELLEIVDVARREKAPAPRPATAPGRPSKPQSARDRGSLYARAQRADTQEKDPAKAEELYRQAIAKGGDNERAVRSLAWLLHRQKRSEEALTLLRDADHEVQEHLPHQNMIITIVSDLGRWDEAALLLEALLEGDHSKQTRTGLLKRLIVAYRKLRDARSAKDAAERLLKHGPRNPEFRDIWEELEKAERTGMWDKIDVLLAKSDWSPEQPGSISPILLLHLDRCEYAGVNPLRVQEGTLSEKDVHGLEALIRKLGSRRSADRAAYNLSAARILRDLNQTDDDLFRRSLRGFGAAMGDLCAAERRHGDVTRTYYAQAVALGPWDEMGRLKVIQFVLSYLDPDWQQPQEKPPFEKVVEWVLENESLRRPLLLGLLNLAGGSDPVRKEIVSRTFLVAEIRRVLFDEVCAYLGREAGSCTRDVYVTVWQEALRTLRQQNDEQRKSLQLPLDRSEPLGTLAEDQQQLEQARTLAPTTPLDIDRLKTVATTLGDIRGYLEQTSYLEQERLESKIRTAVRELVAEIEEYPTRLSLEYLVPLLRKLDAAITAHFDEVGRAAEPSELEVDQVLPSYAPDAASTIQVQLSVKNLPRRSPAVDVMLRVLDNPDDYRRVPEPIQVAHSLRDEQTESCTVPLVVTPYAVGERLVTLRYRLEFTVRSDRRVVTEPDTLSLRLNDPQDWKPIPNPYSEGSPVEDVEMFYGREELIQTLVDALERPDAKCVVIYGQKRVGKSSVLHHLQQALEPPVLAAKFSLLELATNLDHARFLYKIADAFFRQLEDHEEEGRPALDLPRPVLRDFIDSGDPQIYFDDYMRGIQRGMRRSEAYRDWRMVLLLDEFTVLYSAIERGGLPREFMKAWKAMLESKLFSSAVVGNDLMPRFLKAFPNEFQVARQEPVSYLDIGPAEALITKPVRLENQENRYRGDSVQRILELTARSPYYIQLFCNRLIQHMNAERQLLIGPADVDRVATALVSGDQALLQEQFDNLLTPGDADVSDLPGDTVMAVLNVCLTGRRRDLHLDGRKARDLPEGPRVLDDLVRRNVIVQEAEDRYRIRVGLFAEWLWHRKA</sequence>
<name>A0ABW0ZQC1_9ACTN</name>
<organism evidence="3 4">
    <name type="scientific">Actinomadura rugatobispora</name>
    <dbReference type="NCBI Taxonomy" id="1994"/>
    <lineage>
        <taxon>Bacteria</taxon>
        <taxon>Bacillati</taxon>
        <taxon>Actinomycetota</taxon>
        <taxon>Actinomycetes</taxon>
        <taxon>Streptosporangiales</taxon>
        <taxon>Thermomonosporaceae</taxon>
        <taxon>Actinomadura</taxon>
    </lineage>
</organism>
<proteinExistence type="predicted"/>
<evidence type="ECO:0000256" key="1">
    <source>
        <dbReference type="SAM" id="MobiDB-lite"/>
    </source>
</evidence>
<keyword evidence="4" id="KW-1185">Reference proteome</keyword>
<dbReference type="InterPro" id="IPR041664">
    <property type="entry name" value="AAA_16"/>
</dbReference>
<dbReference type="Pfam" id="PF13191">
    <property type="entry name" value="AAA_16"/>
    <property type="match status" value="1"/>
</dbReference>
<protein>
    <submittedName>
        <fullName evidence="3">Tetratricopeptide repeat protein</fullName>
    </submittedName>
</protein>
<feature type="region of interest" description="Disordered" evidence="1">
    <location>
        <begin position="435"/>
        <end position="477"/>
    </location>
</feature>
<feature type="domain" description="Orc1-like AAA ATPase" evidence="2">
    <location>
        <begin position="1115"/>
        <end position="1203"/>
    </location>
</feature>
<dbReference type="Pfam" id="PF14559">
    <property type="entry name" value="TPR_19"/>
    <property type="match status" value="1"/>
</dbReference>
<accession>A0ABW0ZQC1</accession>
<reference evidence="4" key="1">
    <citation type="journal article" date="2019" name="Int. J. Syst. Evol. Microbiol.">
        <title>The Global Catalogue of Microorganisms (GCM) 10K type strain sequencing project: providing services to taxonomists for standard genome sequencing and annotation.</title>
        <authorList>
            <consortium name="The Broad Institute Genomics Platform"/>
            <consortium name="The Broad Institute Genome Sequencing Center for Infectious Disease"/>
            <person name="Wu L."/>
            <person name="Ma J."/>
        </authorList>
    </citation>
    <scope>NUCLEOTIDE SEQUENCE [LARGE SCALE GENOMIC DNA]</scope>
    <source>
        <strain evidence="4">KCTC 42087</strain>
    </source>
</reference>
<feature type="compositionally biased region" description="Basic and acidic residues" evidence="1">
    <location>
        <begin position="465"/>
        <end position="477"/>
    </location>
</feature>
<dbReference type="PANTHER" id="PTHR34301">
    <property type="entry name" value="DNA-BINDING PROTEIN-RELATED"/>
    <property type="match status" value="1"/>
</dbReference>
<gene>
    <name evidence="3" type="ORF">ACFPZN_02795</name>
</gene>